<dbReference type="EMBL" id="MNPL01000985">
    <property type="protein sequence ID" value="OQR79537.1"/>
    <property type="molecule type" value="Genomic_DNA"/>
</dbReference>
<gene>
    <name evidence="1" type="ORF">BIW11_02543</name>
</gene>
<dbReference type="InParanoid" id="A0A1V9Y195"/>
<comment type="caution">
    <text evidence="1">The sequence shown here is derived from an EMBL/GenBank/DDBJ whole genome shotgun (WGS) entry which is preliminary data.</text>
</comment>
<keyword evidence="2" id="KW-1185">Reference proteome</keyword>
<sequence length="204" mass="22760">MAHPRRAGGRVATQLVTCACGRKRPSVINRMEGRTQHRTIVRGRRSTPLWFLGQEERRRSRFSARTTKLLPGRTANRKSLFSSRIEFNVKERSVVGWGLRKEDRVTGKSGGPSGSHGSIAHRSYKNGNQMIVGLNDFRRMIGDRALVERPPIMNENRVPVLRKKHAGYKSSCSAMAETCAMGASSPLKLAVGLFTRNDLTGYPI</sequence>
<reference evidence="1 2" key="1">
    <citation type="journal article" date="2017" name="Gigascience">
        <title>Draft genome of the honey bee ectoparasitic mite, Tropilaelaps mercedesae, is shaped by the parasitic life history.</title>
        <authorList>
            <person name="Dong X."/>
            <person name="Armstrong S.D."/>
            <person name="Xia D."/>
            <person name="Makepeace B.L."/>
            <person name="Darby A.C."/>
            <person name="Kadowaki T."/>
        </authorList>
    </citation>
    <scope>NUCLEOTIDE SEQUENCE [LARGE SCALE GENOMIC DNA]</scope>
    <source>
        <strain evidence="1">Wuxi-XJTLU</strain>
    </source>
</reference>
<proteinExistence type="predicted"/>
<name>A0A1V9Y195_9ACAR</name>
<organism evidence="1 2">
    <name type="scientific">Tropilaelaps mercedesae</name>
    <dbReference type="NCBI Taxonomy" id="418985"/>
    <lineage>
        <taxon>Eukaryota</taxon>
        <taxon>Metazoa</taxon>
        <taxon>Ecdysozoa</taxon>
        <taxon>Arthropoda</taxon>
        <taxon>Chelicerata</taxon>
        <taxon>Arachnida</taxon>
        <taxon>Acari</taxon>
        <taxon>Parasitiformes</taxon>
        <taxon>Mesostigmata</taxon>
        <taxon>Gamasina</taxon>
        <taxon>Dermanyssoidea</taxon>
        <taxon>Laelapidae</taxon>
        <taxon>Tropilaelaps</taxon>
    </lineage>
</organism>
<evidence type="ECO:0000313" key="1">
    <source>
        <dbReference type="EMBL" id="OQR79537.1"/>
    </source>
</evidence>
<evidence type="ECO:0000313" key="2">
    <source>
        <dbReference type="Proteomes" id="UP000192247"/>
    </source>
</evidence>
<dbReference type="AlphaFoldDB" id="A0A1V9Y195"/>
<dbReference type="Proteomes" id="UP000192247">
    <property type="component" value="Unassembled WGS sequence"/>
</dbReference>
<accession>A0A1V9Y195</accession>
<protein>
    <submittedName>
        <fullName evidence="1">Uncharacterized protein</fullName>
    </submittedName>
</protein>